<dbReference type="InterPro" id="IPR050154">
    <property type="entry name" value="UbiB_kinase"/>
</dbReference>
<evidence type="ECO:0000256" key="2">
    <source>
        <dbReference type="SAM" id="MobiDB-lite"/>
    </source>
</evidence>
<accession>A0ABN3D943</accession>
<dbReference type="EMBL" id="BAAAQY010000001">
    <property type="protein sequence ID" value="GAA2224682.1"/>
    <property type="molecule type" value="Genomic_DNA"/>
</dbReference>
<protein>
    <recommendedName>
        <fullName evidence="4">ABC1 atypical kinase-like domain-containing protein</fullName>
    </recommendedName>
</protein>
<dbReference type="SUPFAM" id="SSF56112">
    <property type="entry name" value="Protein kinase-like (PK-like)"/>
    <property type="match status" value="1"/>
</dbReference>
<evidence type="ECO:0000256" key="1">
    <source>
        <dbReference type="ARBA" id="ARBA00009670"/>
    </source>
</evidence>
<comment type="similarity">
    <text evidence="1">Belongs to the protein kinase superfamily. ADCK protein kinase family.</text>
</comment>
<evidence type="ECO:0000259" key="4">
    <source>
        <dbReference type="Pfam" id="PF03109"/>
    </source>
</evidence>
<comment type="caution">
    <text evidence="5">The sequence shown here is derived from an EMBL/GenBank/DDBJ whole genome shotgun (WGS) entry which is preliminary data.</text>
</comment>
<evidence type="ECO:0000313" key="5">
    <source>
        <dbReference type="EMBL" id="GAA2224682.1"/>
    </source>
</evidence>
<keyword evidence="3" id="KW-0472">Membrane</keyword>
<evidence type="ECO:0000313" key="6">
    <source>
        <dbReference type="Proteomes" id="UP001500929"/>
    </source>
</evidence>
<feature type="domain" description="ABC1 atypical kinase-like" evidence="4">
    <location>
        <begin position="262"/>
        <end position="535"/>
    </location>
</feature>
<dbReference type="Pfam" id="PF03109">
    <property type="entry name" value="ABC1"/>
    <property type="match status" value="1"/>
</dbReference>
<dbReference type="InterPro" id="IPR011009">
    <property type="entry name" value="Kinase-like_dom_sf"/>
</dbReference>
<dbReference type="InterPro" id="IPR004147">
    <property type="entry name" value="ABC1_dom"/>
</dbReference>
<dbReference type="Proteomes" id="UP001500929">
    <property type="component" value="Unassembled WGS sequence"/>
</dbReference>
<reference evidence="5 6" key="1">
    <citation type="journal article" date="2019" name="Int. J. Syst. Evol. Microbiol.">
        <title>The Global Catalogue of Microorganisms (GCM) 10K type strain sequencing project: providing services to taxonomists for standard genome sequencing and annotation.</title>
        <authorList>
            <consortium name="The Broad Institute Genomics Platform"/>
            <consortium name="The Broad Institute Genome Sequencing Center for Infectious Disease"/>
            <person name="Wu L."/>
            <person name="Ma J."/>
        </authorList>
    </citation>
    <scope>NUCLEOTIDE SEQUENCE [LARGE SCALE GENOMIC DNA]</scope>
    <source>
        <strain evidence="5 6">JCM 16117</strain>
    </source>
</reference>
<keyword evidence="3" id="KW-0812">Transmembrane</keyword>
<keyword evidence="3" id="KW-1133">Transmembrane helix</keyword>
<dbReference type="PANTHER" id="PTHR10566:SF113">
    <property type="entry name" value="PROTEIN ACTIVITY OF BC1 COMPLEX KINASE 7, CHLOROPLASTIC"/>
    <property type="match status" value="1"/>
</dbReference>
<feature type="region of interest" description="Disordered" evidence="2">
    <location>
        <begin position="1"/>
        <end position="63"/>
    </location>
</feature>
<gene>
    <name evidence="5" type="ORF">GCM10009851_05210</name>
</gene>
<dbReference type="CDD" id="cd05121">
    <property type="entry name" value="ABC1_ADCK3-like"/>
    <property type="match status" value="1"/>
</dbReference>
<keyword evidence="6" id="KW-1185">Reference proteome</keyword>
<name>A0ABN3D943_9MICO</name>
<evidence type="ECO:0000256" key="3">
    <source>
        <dbReference type="SAM" id="Phobius"/>
    </source>
</evidence>
<proteinExistence type="inferred from homology"/>
<dbReference type="PANTHER" id="PTHR10566">
    <property type="entry name" value="CHAPERONE-ACTIVITY OF BC1 COMPLEX CABC1 -RELATED"/>
    <property type="match status" value="1"/>
</dbReference>
<organism evidence="5 6">
    <name type="scientific">Herbiconiux moechotypicola</name>
    <dbReference type="NCBI Taxonomy" id="637393"/>
    <lineage>
        <taxon>Bacteria</taxon>
        <taxon>Bacillati</taxon>
        <taxon>Actinomycetota</taxon>
        <taxon>Actinomycetes</taxon>
        <taxon>Micrococcales</taxon>
        <taxon>Microbacteriaceae</taxon>
        <taxon>Herbiconiux</taxon>
    </lineage>
</organism>
<feature type="transmembrane region" description="Helical" evidence="3">
    <location>
        <begin position="721"/>
        <end position="739"/>
    </location>
</feature>
<sequence>MGADGQSEPDAGGSREGADAGGHTPTRRIPLQAPVRSAKRARSAADDSIQAQQTERISLPDGQVTERIVVPDAFPTERIERLEEVLDGGAPVSASRHVNAGSEVGAGYEDRGWAGYAEGGTEEYVGEAPRYARKGSAAAHPEATGERDAVGAAAVAAASAAAAGAGAAPQGPGAGGTRARYRRILRFAGWNLAVTWFYELLLPRIGLARVAERTRAKRMQRFARRFHGLAVELGGLMIKVGQFMSSRLDVLPPEITKELEGLQDEVPAVPFPLIRQLAEAELGVPLERAFAWVDEVPVAAASLGQAHRARLSSADAAETGLDAVVLKVQRPGIDEIVTVDLAALRRVGGWLSHVRLVSSRVDAPALVEEFAATSLEEIDYLHEAASSERFAAEFAGDARVGVPTVVWERTTRRVLTLEDVTAIKITDAAALAAAGIDPASVAPVFAAVMFDQLFTHGFFHADPHPGNIFVTPRPAADSGATDASGAADASGADPAHPFTLTFIDFGMMGTVPPGTRSGLRKMLIAAASRDGKGLVAAAQDLGVLLASADTRELERALTQLFARFGGMGFAELREVDQREFADFGAEFGHVIRSLPFQLPENFLLIIRAMSLTSGVCSALDPSFNLWDSVEPYAQRLIREERGNVAQDFGSQALSNLGLLWRMPARMDALLTSIDEGRVAVSVPGLERRIGRLERAAGRLGSALVFGSLLIAGALVRLTDEVFGTVLMVVSVLPLLHALFSGRRR</sequence>